<proteinExistence type="predicted"/>
<dbReference type="OMA" id="WYRTHAS"/>
<protein>
    <submittedName>
        <fullName evidence="4">Uncharacterized protein LOC110986033</fullName>
    </submittedName>
</protein>
<dbReference type="PROSITE" id="PS50948">
    <property type="entry name" value="PAN"/>
    <property type="match status" value="1"/>
</dbReference>
<evidence type="ECO:0000313" key="4">
    <source>
        <dbReference type="RefSeq" id="XP_022103309.1"/>
    </source>
</evidence>
<dbReference type="Pfam" id="PF00024">
    <property type="entry name" value="PAN_1"/>
    <property type="match status" value="1"/>
</dbReference>
<feature type="signal peptide" evidence="1">
    <location>
        <begin position="1"/>
        <end position="36"/>
    </location>
</feature>
<dbReference type="Proteomes" id="UP000694845">
    <property type="component" value="Unplaced"/>
</dbReference>
<evidence type="ECO:0000313" key="3">
    <source>
        <dbReference type="Proteomes" id="UP000694845"/>
    </source>
</evidence>
<dbReference type="RefSeq" id="XP_022103309.1">
    <property type="nucleotide sequence ID" value="XM_022247617.1"/>
</dbReference>
<accession>A0A8B7ZC97</accession>
<name>A0A8B7ZC97_ACAPL</name>
<dbReference type="GeneID" id="110986033"/>
<organism evidence="3 4">
    <name type="scientific">Acanthaster planci</name>
    <name type="common">Crown-of-thorns starfish</name>
    <dbReference type="NCBI Taxonomy" id="133434"/>
    <lineage>
        <taxon>Eukaryota</taxon>
        <taxon>Metazoa</taxon>
        <taxon>Echinodermata</taxon>
        <taxon>Eleutherozoa</taxon>
        <taxon>Asterozoa</taxon>
        <taxon>Asteroidea</taxon>
        <taxon>Valvatacea</taxon>
        <taxon>Valvatida</taxon>
        <taxon>Acanthasteridae</taxon>
        <taxon>Acanthaster</taxon>
    </lineage>
</organism>
<feature type="domain" description="Apple" evidence="2">
    <location>
        <begin position="51"/>
        <end position="132"/>
    </location>
</feature>
<dbReference type="Gene3D" id="3.50.4.10">
    <property type="entry name" value="Hepatocyte Growth Factor"/>
    <property type="match status" value="1"/>
</dbReference>
<reference evidence="4" key="1">
    <citation type="submission" date="2025-08" db="UniProtKB">
        <authorList>
            <consortium name="RefSeq"/>
        </authorList>
    </citation>
    <scope>IDENTIFICATION</scope>
</reference>
<dbReference type="KEGG" id="aplc:110986033"/>
<evidence type="ECO:0000259" key="2">
    <source>
        <dbReference type="PROSITE" id="PS50948"/>
    </source>
</evidence>
<keyword evidence="3" id="KW-1185">Reference proteome</keyword>
<dbReference type="InterPro" id="IPR003609">
    <property type="entry name" value="Pan_app"/>
</dbReference>
<dbReference type="SUPFAM" id="SSF57414">
    <property type="entry name" value="Hairpin loop containing domain-like"/>
    <property type="match status" value="1"/>
</dbReference>
<gene>
    <name evidence="4" type="primary">LOC110986033</name>
</gene>
<keyword evidence="1" id="KW-0732">Signal</keyword>
<feature type="chain" id="PRO_5034876079" evidence="1">
    <location>
        <begin position="37"/>
        <end position="330"/>
    </location>
</feature>
<sequence>MYTNHPNQIIVADYPAKMLFFFYLILFLSLVAEALTEPSCQENAQTCTRECSRHMSQDFNGIANRVLLGHGYRNVTVASLVRCGWECLLEDSCFSFHYSEGEKRCELNGATVSRFPLALIETTGNNYYGPEQPTVAQLIRSMRGEVPLSPTDCWHQTHASASSECQSAGQHLCLQWELQYANKKGYPTTTPDGSWYADPDRLAVLTETGVTYHNLPLTTSAPALCCSLPLSYREPVLTKESYDFADRAGQISGCSDLAAHLCTLAELKEAYDHDYQCVCWYFFATANRDAAVKPGGCGSYSGSECFEGIIAHTPRPANGRPAYCCPNRAQ</sequence>
<dbReference type="AlphaFoldDB" id="A0A8B7ZC97"/>
<evidence type="ECO:0000256" key="1">
    <source>
        <dbReference type="SAM" id="SignalP"/>
    </source>
</evidence>
<dbReference type="OrthoDB" id="5950113at2759"/>